<proteinExistence type="predicted"/>
<dbReference type="InterPro" id="IPR027484">
    <property type="entry name" value="PInositol-4-P-5-kinase_N"/>
</dbReference>
<dbReference type="SMART" id="SM00330">
    <property type="entry name" value="PIPKc"/>
    <property type="match status" value="1"/>
</dbReference>
<dbReference type="InterPro" id="IPR027483">
    <property type="entry name" value="PInositol-4-P-4/5-kinase_C_sf"/>
</dbReference>
<name>A0AAD7L4R5_QUISA</name>
<dbReference type="GO" id="GO:0016308">
    <property type="term" value="F:1-phosphatidylinositol-4-phosphate 5-kinase activity"/>
    <property type="evidence" value="ECO:0007669"/>
    <property type="project" value="UniProtKB-EC"/>
</dbReference>
<evidence type="ECO:0000259" key="5">
    <source>
        <dbReference type="PROSITE" id="PS51455"/>
    </source>
</evidence>
<gene>
    <name evidence="6" type="ORF">O6P43_027327</name>
</gene>
<dbReference type="SUPFAM" id="SSF56104">
    <property type="entry name" value="SAICAR synthase-like"/>
    <property type="match status" value="1"/>
</dbReference>
<protein>
    <recommendedName>
        <fullName evidence="1">1-phosphatidylinositol-4-phosphate 5-kinase</fullName>
        <ecNumber evidence="1">2.7.1.68</ecNumber>
    </recommendedName>
</protein>
<evidence type="ECO:0000313" key="7">
    <source>
        <dbReference type="Proteomes" id="UP001163823"/>
    </source>
</evidence>
<dbReference type="AlphaFoldDB" id="A0AAD7L4R5"/>
<organism evidence="6 7">
    <name type="scientific">Quillaja saponaria</name>
    <name type="common">Soap bark tree</name>
    <dbReference type="NCBI Taxonomy" id="32244"/>
    <lineage>
        <taxon>Eukaryota</taxon>
        <taxon>Viridiplantae</taxon>
        <taxon>Streptophyta</taxon>
        <taxon>Embryophyta</taxon>
        <taxon>Tracheophyta</taxon>
        <taxon>Spermatophyta</taxon>
        <taxon>Magnoliopsida</taxon>
        <taxon>eudicotyledons</taxon>
        <taxon>Gunneridae</taxon>
        <taxon>Pentapetalae</taxon>
        <taxon>rosids</taxon>
        <taxon>fabids</taxon>
        <taxon>Fabales</taxon>
        <taxon>Quillajaceae</taxon>
        <taxon>Quillaja</taxon>
    </lineage>
</organism>
<keyword evidence="3" id="KW-0067">ATP-binding</keyword>
<feature type="region of interest" description="Disordered" evidence="4">
    <location>
        <begin position="241"/>
        <end position="261"/>
    </location>
</feature>
<dbReference type="EMBL" id="JARAOO010000011">
    <property type="protein sequence ID" value="KAJ7951248.1"/>
    <property type="molecule type" value="Genomic_DNA"/>
</dbReference>
<accession>A0AAD7L4R5</accession>
<reference evidence="6" key="1">
    <citation type="journal article" date="2023" name="Science">
        <title>Elucidation of the pathway for biosynthesis of saponin adjuvants from the soapbark tree.</title>
        <authorList>
            <person name="Reed J."/>
            <person name="Orme A."/>
            <person name="El-Demerdash A."/>
            <person name="Owen C."/>
            <person name="Martin L.B.B."/>
            <person name="Misra R.C."/>
            <person name="Kikuchi S."/>
            <person name="Rejzek M."/>
            <person name="Martin A.C."/>
            <person name="Harkess A."/>
            <person name="Leebens-Mack J."/>
            <person name="Louveau T."/>
            <person name="Stephenson M.J."/>
            <person name="Osbourn A."/>
        </authorList>
    </citation>
    <scope>NUCLEOTIDE SEQUENCE</scope>
    <source>
        <strain evidence="6">S10</strain>
    </source>
</reference>
<dbReference type="GO" id="GO:0005524">
    <property type="term" value="F:ATP binding"/>
    <property type="evidence" value="ECO:0007669"/>
    <property type="project" value="UniProtKB-UniRule"/>
</dbReference>
<evidence type="ECO:0000313" key="6">
    <source>
        <dbReference type="EMBL" id="KAJ7951248.1"/>
    </source>
</evidence>
<evidence type="ECO:0000256" key="2">
    <source>
        <dbReference type="ARBA" id="ARBA00022777"/>
    </source>
</evidence>
<comment type="caution">
    <text evidence="6">The sequence shown here is derived from an EMBL/GenBank/DDBJ whole genome shotgun (WGS) entry which is preliminary data.</text>
</comment>
<evidence type="ECO:0000256" key="3">
    <source>
        <dbReference type="PROSITE-ProRule" id="PRU00781"/>
    </source>
</evidence>
<keyword evidence="2 3" id="KW-0418">Kinase</keyword>
<keyword evidence="7" id="KW-1185">Reference proteome</keyword>
<dbReference type="PROSITE" id="PS51455">
    <property type="entry name" value="PIPK"/>
    <property type="match status" value="1"/>
</dbReference>
<feature type="compositionally biased region" description="Low complexity" evidence="4">
    <location>
        <begin position="241"/>
        <end position="258"/>
    </location>
</feature>
<evidence type="ECO:0000256" key="4">
    <source>
        <dbReference type="SAM" id="MobiDB-lite"/>
    </source>
</evidence>
<dbReference type="Gene3D" id="3.30.800.10">
    <property type="entry name" value="Phosphatidylinositol Phosphate Kinase II Beta"/>
    <property type="match status" value="1"/>
</dbReference>
<dbReference type="GO" id="GO:0005886">
    <property type="term" value="C:plasma membrane"/>
    <property type="evidence" value="ECO:0007669"/>
    <property type="project" value="TreeGrafter"/>
</dbReference>
<dbReference type="GO" id="GO:0046854">
    <property type="term" value="P:phosphatidylinositol phosphate biosynthetic process"/>
    <property type="evidence" value="ECO:0007669"/>
    <property type="project" value="TreeGrafter"/>
</dbReference>
<dbReference type="KEGG" id="qsa:O6P43_027327"/>
<dbReference type="Pfam" id="PF01504">
    <property type="entry name" value="PIP5K"/>
    <property type="match status" value="1"/>
</dbReference>
<keyword evidence="3" id="KW-0547">Nucleotide-binding</keyword>
<sequence length="461" mass="52995">MEELEKELSQDDFKDCKTNWIKFSRETVTEFEWKDYCPAVFRNILEIQNIDYTDYMLSICEEDIIRKVSSPGKCGSFFSPSKNDRFLVKILWKSEVKVILDMLPNYYRHMKTYRASLLSKLYGLHFVRPVGGIKVYFAVLSNIMKSDLQMNKFYDLKGSATGRNNNKVVIDEGHIQKDVDFDFCFYLDPLVRQRLIRQIQYDCEFLEAEGIMDYSLLLGIHLKAQHEGAFSCRIPSSGRESISGRRSISGRSSISRRSSMTKKESDYTSCAEITLSHFSSERNSDGYKFGDKMPARAVRTQKNEVGTVNKRVRAEESYYVFLNFGIVDIFQNYNVVKRIEHVYKSLQYDSKSITAINPKAYSSRFQDFLSKIFEEEKGSSSQSKASSQNEFDKLLEGCGSISSSNYETQRTKDFHLTAITLATLLADDVLQGHHPAASSLMLLQDDFHSGIYGLAMDINYN</sequence>
<dbReference type="InterPro" id="IPR023610">
    <property type="entry name" value="PInositol-4/5-P-5/4-kinase"/>
</dbReference>
<dbReference type="Proteomes" id="UP001163823">
    <property type="component" value="Chromosome 11"/>
</dbReference>
<keyword evidence="3" id="KW-0808">Transferase</keyword>
<dbReference type="InterPro" id="IPR002498">
    <property type="entry name" value="PInositol-4-P-4/5-kinase_core"/>
</dbReference>
<evidence type="ECO:0000256" key="1">
    <source>
        <dbReference type="ARBA" id="ARBA00012172"/>
    </source>
</evidence>
<feature type="domain" description="PIPK" evidence="5">
    <location>
        <begin position="1"/>
        <end position="373"/>
    </location>
</feature>
<dbReference type="PANTHER" id="PTHR23086:SF111">
    <property type="entry name" value="PHOSPHATIDYLINOSITOL 4-PHOSPHATE 5-KINASE 10"/>
    <property type="match status" value="1"/>
</dbReference>
<dbReference type="EC" id="2.7.1.68" evidence="1"/>
<dbReference type="Gene3D" id="3.30.810.10">
    <property type="entry name" value="2-Layer Sandwich"/>
    <property type="match status" value="1"/>
</dbReference>
<dbReference type="PANTHER" id="PTHR23086">
    <property type="entry name" value="PHOSPHATIDYLINOSITOL-4-PHOSPHATE 5-KINASE"/>
    <property type="match status" value="1"/>
</dbReference>